<keyword evidence="2" id="KW-1185">Reference proteome</keyword>
<proteinExistence type="predicted"/>
<organism evidence="1 2">
    <name type="scientific">Campylobacter aviculae</name>
    <dbReference type="NCBI Taxonomy" id="2510190"/>
    <lineage>
        <taxon>Bacteria</taxon>
        <taxon>Pseudomonadati</taxon>
        <taxon>Campylobacterota</taxon>
        <taxon>Epsilonproteobacteria</taxon>
        <taxon>Campylobacterales</taxon>
        <taxon>Campylobacteraceae</taxon>
        <taxon>Campylobacter</taxon>
    </lineage>
</organism>
<comment type="caution">
    <text evidence="1">The sequence shown here is derived from an EMBL/GenBank/DDBJ whole genome shotgun (WGS) entry which is preliminary data.</text>
</comment>
<evidence type="ECO:0000313" key="1">
    <source>
        <dbReference type="EMBL" id="TKX32627.1"/>
    </source>
</evidence>
<sequence>MSYQQLECDYFNLYNQFISVDFTISLEKNNQILVKDFVFFYHQILKQRDLNYLFGVRNKIALKVQNYMQKYSITPKNLNLSCLRENKHVEFFEMFYKALGYFVAFRQKLNGEQKIQILISNIDESFGYHFSLENFQNLKHFQESDILTLPERCLNYFHLAMIHLCIMILNPLNLKDYNQHLNKAINYLIDGTFNIYEIILKEYSLLYPKDKNLKNELLKLKELEFKTLMQEISKIKLLNNYKELCREILYNLELEKITQK</sequence>
<accession>A0A4U7BVV7</accession>
<dbReference type="RefSeq" id="WP_137621992.1">
    <property type="nucleotide sequence ID" value="NZ_NXMA01000004.1"/>
</dbReference>
<evidence type="ECO:0000313" key="2">
    <source>
        <dbReference type="Proteomes" id="UP000310353"/>
    </source>
</evidence>
<reference evidence="1 2" key="1">
    <citation type="submission" date="2018-05" db="EMBL/GenBank/DDBJ databases">
        <title>Novel Campyloabacter and Helicobacter Species and Strains.</title>
        <authorList>
            <person name="Mannion A.J."/>
            <person name="Shen Z."/>
            <person name="Fox J.G."/>
        </authorList>
    </citation>
    <scope>NUCLEOTIDE SEQUENCE [LARGE SCALE GENOMIC DNA]</scope>
    <source>
        <strain evidence="2">MIT17-670</strain>
    </source>
</reference>
<name>A0A4U7BVV7_9BACT</name>
<protein>
    <submittedName>
        <fullName evidence="1">Uncharacterized protein</fullName>
    </submittedName>
</protein>
<dbReference type="AlphaFoldDB" id="A0A4U7BVV7"/>
<gene>
    <name evidence="1" type="ORF">CQA76_03115</name>
</gene>
<dbReference type="Proteomes" id="UP000310353">
    <property type="component" value="Unassembled WGS sequence"/>
</dbReference>
<dbReference type="OrthoDB" id="5353493at2"/>
<dbReference type="EMBL" id="NXMA01000004">
    <property type="protein sequence ID" value="TKX32627.1"/>
    <property type="molecule type" value="Genomic_DNA"/>
</dbReference>